<evidence type="ECO:0000256" key="2">
    <source>
        <dbReference type="SAM" id="Phobius"/>
    </source>
</evidence>
<keyword evidence="2" id="KW-1133">Transmembrane helix</keyword>
<feature type="region of interest" description="Disordered" evidence="1">
    <location>
        <begin position="265"/>
        <end position="301"/>
    </location>
</feature>
<name>A0A835FCJ2_9POAL</name>
<dbReference type="PANTHER" id="PTHR34483:SF5">
    <property type="entry name" value="TRANSMEMBRANE PROTEIN"/>
    <property type="match status" value="1"/>
</dbReference>
<feature type="transmembrane region" description="Helical" evidence="2">
    <location>
        <begin position="197"/>
        <end position="216"/>
    </location>
</feature>
<dbReference type="PANTHER" id="PTHR34483">
    <property type="entry name" value="OS09G0129800 PROTEIN"/>
    <property type="match status" value="1"/>
</dbReference>
<evidence type="ECO:0000256" key="1">
    <source>
        <dbReference type="SAM" id="MobiDB-lite"/>
    </source>
</evidence>
<protein>
    <submittedName>
        <fullName evidence="3">Uncharacterized protein</fullName>
    </submittedName>
</protein>
<gene>
    <name evidence="3" type="ORF">HU200_013827</name>
</gene>
<reference evidence="3" key="1">
    <citation type="submission" date="2020-07" db="EMBL/GenBank/DDBJ databases">
        <title>Genome sequence and genetic diversity analysis of an under-domesticated orphan crop, white fonio (Digitaria exilis).</title>
        <authorList>
            <person name="Bennetzen J.L."/>
            <person name="Chen S."/>
            <person name="Ma X."/>
            <person name="Wang X."/>
            <person name="Yssel A.E.J."/>
            <person name="Chaluvadi S.R."/>
            <person name="Johnson M."/>
            <person name="Gangashetty P."/>
            <person name="Hamidou F."/>
            <person name="Sanogo M.D."/>
            <person name="Zwaenepoel A."/>
            <person name="Wallace J."/>
            <person name="Van De Peer Y."/>
            <person name="Van Deynze A."/>
        </authorList>
    </citation>
    <scope>NUCLEOTIDE SEQUENCE</scope>
    <source>
        <tissue evidence="3">Leaves</tissue>
    </source>
</reference>
<evidence type="ECO:0000313" key="3">
    <source>
        <dbReference type="EMBL" id="KAF8740067.1"/>
    </source>
</evidence>
<dbReference type="Proteomes" id="UP000636709">
    <property type="component" value="Unassembled WGS sequence"/>
</dbReference>
<evidence type="ECO:0000313" key="4">
    <source>
        <dbReference type="Proteomes" id="UP000636709"/>
    </source>
</evidence>
<feature type="transmembrane region" description="Helical" evidence="2">
    <location>
        <begin position="161"/>
        <end position="185"/>
    </location>
</feature>
<feature type="transmembrane region" description="Helical" evidence="2">
    <location>
        <begin position="126"/>
        <end position="149"/>
    </location>
</feature>
<keyword evidence="2" id="KW-0812">Transmembrane</keyword>
<dbReference type="AlphaFoldDB" id="A0A835FCJ2"/>
<organism evidence="3 4">
    <name type="scientific">Digitaria exilis</name>
    <dbReference type="NCBI Taxonomy" id="1010633"/>
    <lineage>
        <taxon>Eukaryota</taxon>
        <taxon>Viridiplantae</taxon>
        <taxon>Streptophyta</taxon>
        <taxon>Embryophyta</taxon>
        <taxon>Tracheophyta</taxon>
        <taxon>Spermatophyta</taxon>
        <taxon>Magnoliopsida</taxon>
        <taxon>Liliopsida</taxon>
        <taxon>Poales</taxon>
        <taxon>Poaceae</taxon>
        <taxon>PACMAD clade</taxon>
        <taxon>Panicoideae</taxon>
        <taxon>Panicodae</taxon>
        <taxon>Paniceae</taxon>
        <taxon>Anthephorinae</taxon>
        <taxon>Digitaria</taxon>
    </lineage>
</organism>
<keyword evidence="2" id="KW-0472">Membrane</keyword>
<feature type="transmembrane region" description="Helical" evidence="2">
    <location>
        <begin position="24"/>
        <end position="41"/>
    </location>
</feature>
<proteinExistence type="predicted"/>
<comment type="caution">
    <text evidence="3">The sequence shown here is derived from an EMBL/GenBank/DDBJ whole genome shotgun (WGS) entry which is preliminary data.</text>
</comment>
<dbReference type="EMBL" id="JACEFO010001329">
    <property type="protein sequence ID" value="KAF8740067.1"/>
    <property type="molecule type" value="Genomic_DNA"/>
</dbReference>
<keyword evidence="4" id="KW-1185">Reference proteome</keyword>
<sequence>MASSTPSTSFFKTLRDGALLPTRNRSLFMAVFALTVAYTLLRRLVNDLAVSTDELLGDYMARAEAAASATLPRASLSSLIFSSEAMVTAGVVFFASWKTTEEVHKVLRDVAKDTWRLFWPGGAQRLLDITVGNAVWIISLFAAVATYAGETAQVKGAALTIAFTWGLQVAYIVLLLSAMAALLIVNRLFEKVPTGPLLLGWLLLIAAAVFLKYFAFICELGIVVAVAEPGRHSASAIGQAWRLLRRRRMRAVLLTGLKNSRIPVRYPRDPVEPPRTGSGSGRHPLSIPSGEKTPQAAQPPHATGSRAAVYRALAFVCNRAYGLARTRAVSCEASLMLLRFLYVVVMDAVELFACRERNVEATTTEYLKLASEELIGA</sequence>
<accession>A0A835FCJ2</accession>